<comment type="catalytic activity">
    <reaction evidence="4">
        <text>a long-chain fatty acyl-CoA + 2 NADPH + 2 H(+) = a long-chain primary fatty alcohol + 2 NADP(+) + CoA</text>
        <dbReference type="Rhea" id="RHEA:52716"/>
        <dbReference type="ChEBI" id="CHEBI:15378"/>
        <dbReference type="ChEBI" id="CHEBI:57287"/>
        <dbReference type="ChEBI" id="CHEBI:57783"/>
        <dbReference type="ChEBI" id="CHEBI:58349"/>
        <dbReference type="ChEBI" id="CHEBI:77396"/>
        <dbReference type="ChEBI" id="CHEBI:83139"/>
        <dbReference type="EC" id="1.2.1.84"/>
    </reaction>
</comment>
<keyword evidence="4" id="KW-1133">Transmembrane helix</keyword>
<dbReference type="Gene3D" id="3.40.50.720">
    <property type="entry name" value="NAD(P)-binding Rossmann-like Domain"/>
    <property type="match status" value="2"/>
</dbReference>
<feature type="domain" description="Thioester reductase (TE)" evidence="6">
    <location>
        <begin position="34"/>
        <end position="307"/>
    </location>
</feature>
<keyword evidence="3 4" id="KW-0443">Lipid metabolism</keyword>
<dbReference type="AlphaFoldDB" id="A0A6G0TNZ4"/>
<feature type="domain" description="Fatty acyl-CoA reductase C-terminal" evidence="5">
    <location>
        <begin position="354"/>
        <end position="425"/>
    </location>
</feature>
<comment type="similarity">
    <text evidence="1 4">Belongs to the fatty acyl-CoA reductase family.</text>
</comment>
<comment type="function">
    <text evidence="4">Catalyzes the reduction of fatty acyl-CoA to fatty alcohols.</text>
</comment>
<dbReference type="InterPro" id="IPR033640">
    <property type="entry name" value="FAR_C"/>
</dbReference>
<evidence type="ECO:0000256" key="1">
    <source>
        <dbReference type="ARBA" id="ARBA00005928"/>
    </source>
</evidence>
<keyword evidence="4" id="KW-0812">Transmembrane</keyword>
<feature type="transmembrane region" description="Helical" evidence="4">
    <location>
        <begin position="752"/>
        <end position="776"/>
    </location>
</feature>
<evidence type="ECO:0000256" key="2">
    <source>
        <dbReference type="ARBA" id="ARBA00022516"/>
    </source>
</evidence>
<feature type="domain" description="Thioester reductase (TE)" evidence="6">
    <location>
        <begin position="440"/>
        <end position="686"/>
    </location>
</feature>
<proteinExistence type="inferred from homology"/>
<dbReference type="InterPro" id="IPR013120">
    <property type="entry name" value="FAR_NAD-bd"/>
</dbReference>
<dbReference type="InterPro" id="IPR026055">
    <property type="entry name" value="FAR"/>
</dbReference>
<dbReference type="CDD" id="cd05236">
    <property type="entry name" value="FAR-N_SDR_e"/>
    <property type="match status" value="1"/>
</dbReference>
<accession>A0A6G0TNZ4</accession>
<dbReference type="GO" id="GO:0102965">
    <property type="term" value="F:alcohol-forming long-chain fatty acyl-CoA reductase activity"/>
    <property type="evidence" value="ECO:0007669"/>
    <property type="project" value="UniProtKB-EC"/>
</dbReference>
<dbReference type="OrthoDB" id="429813at2759"/>
<reference evidence="7 8" key="1">
    <citation type="submission" date="2019-08" db="EMBL/GenBank/DDBJ databases">
        <title>The genome of the soybean aphid Biotype 1, its phylome, world population structure and adaptation to the North American continent.</title>
        <authorList>
            <person name="Giordano R."/>
            <person name="Donthu R.K."/>
            <person name="Hernandez A.G."/>
            <person name="Wright C.L."/>
            <person name="Zimin A.V."/>
        </authorList>
    </citation>
    <scope>NUCLEOTIDE SEQUENCE [LARGE SCALE GENOMIC DNA]</scope>
    <source>
        <tissue evidence="7">Whole aphids</tissue>
    </source>
</reference>
<dbReference type="EMBL" id="VYZN01000025">
    <property type="protein sequence ID" value="KAE9535914.1"/>
    <property type="molecule type" value="Genomic_DNA"/>
</dbReference>
<name>A0A6G0TNZ4_APHGL</name>
<evidence type="ECO:0000313" key="8">
    <source>
        <dbReference type="Proteomes" id="UP000475862"/>
    </source>
</evidence>
<dbReference type="InterPro" id="IPR036291">
    <property type="entry name" value="NAD(P)-bd_dom_sf"/>
</dbReference>
<gene>
    <name evidence="7" type="ORF">AGLY_007815</name>
</gene>
<keyword evidence="4" id="KW-0521">NADP</keyword>
<evidence type="ECO:0000256" key="4">
    <source>
        <dbReference type="RuleBase" id="RU363097"/>
    </source>
</evidence>
<evidence type="ECO:0000259" key="6">
    <source>
        <dbReference type="Pfam" id="PF07993"/>
    </source>
</evidence>
<dbReference type="Pfam" id="PF03015">
    <property type="entry name" value="Sterile"/>
    <property type="match status" value="1"/>
</dbReference>
<dbReference type="GO" id="GO:0035336">
    <property type="term" value="P:long-chain fatty-acyl-CoA metabolic process"/>
    <property type="evidence" value="ECO:0007669"/>
    <property type="project" value="TreeGrafter"/>
</dbReference>
<keyword evidence="2 4" id="KW-0444">Lipid biosynthesis</keyword>
<dbReference type="EC" id="1.2.1.84" evidence="4"/>
<keyword evidence="8" id="KW-1185">Reference proteome</keyword>
<evidence type="ECO:0000313" key="7">
    <source>
        <dbReference type="EMBL" id="KAE9535914.1"/>
    </source>
</evidence>
<keyword evidence="4" id="KW-0560">Oxidoreductase</keyword>
<dbReference type="GO" id="GO:0005777">
    <property type="term" value="C:peroxisome"/>
    <property type="evidence" value="ECO:0007669"/>
    <property type="project" value="TreeGrafter"/>
</dbReference>
<protein>
    <recommendedName>
        <fullName evidence="4">Fatty acyl-CoA reductase</fullName>
        <ecNumber evidence="4">1.2.1.84</ecNumber>
    </recommendedName>
</protein>
<sequence length="794" mass="90314">MEGGDIFIQDFINDLQESPESQIQKCFRGSSILITGGTGFVGKVLIEKLLRSCRDLNTIYLVVRPLNGQNQNERVKEMFTSPFFDRMKMENPTYRSQVQVVKGDCFQPNIGLDEADLSRIESKINAVIHLAAATTSDNHPYCMLHMAICTNVRATRDLIILTKRFKNLKAFVYLSSVFTNPSVLDVYEQFYNSPIAASTIIQMVETLPDYILNRVTSGLVSEWPDVITFTKALSEQIIQSAGPELPACIIRSGFVLGTANEPIAGWTNDLNNLTGCALGSGLGLVRVFHGSSSVNAEIVPVDMLVNLLVVGCWELIGNRTEFVNEEVPKDTVNTLIYNYASSNYKPCSWNQLGEKLNEFYKRVHTAAKNLSSYQQIHVRYHNHNVKNLMNKLSPRDKILFDFDMSTLSWDDYFDKYLKGLRVYLMGNLLHMPETNNNTLNRTCLVNKVYLLIRSKRNKDPQTRLREMFSSTLFTRLREEQPDFIEKVLLITGDCEEPNLGLSAADEEFMVANMDIVIHCAATINLNGPLKHTSFINVRSTKDLLFIARRMHRLKSFVYVSTAFSNTNQPITEEKIYDCHIQGDALINMVENMSDSLLNSITPEVMAEHVHFIKMHRREYRKAIWSKYADIYPIMFTNEEPISGWANTMKSVPGLSIGLGLGAIHVVQADPNIRTMIIPADNVANMIITAAHYASKTRSKPIIPVFNYVPHHMAPLLTYGQSIKMIMDNILEKKLFSEKELWKPNVVIAKSKVLFNILFFIFHYLPAYLVDCCFWIVGKKPRKNCEKQILIMEIP</sequence>
<dbReference type="GO" id="GO:0080019">
    <property type="term" value="F:alcohol-forming very long-chain fatty acyl-CoA reductase activity"/>
    <property type="evidence" value="ECO:0007669"/>
    <property type="project" value="InterPro"/>
</dbReference>
<dbReference type="Proteomes" id="UP000475862">
    <property type="component" value="Unassembled WGS sequence"/>
</dbReference>
<keyword evidence="4" id="KW-0472">Membrane</keyword>
<comment type="caution">
    <text evidence="7">The sequence shown here is derived from an EMBL/GenBank/DDBJ whole genome shotgun (WGS) entry which is preliminary data.</text>
</comment>
<organism evidence="7 8">
    <name type="scientific">Aphis glycines</name>
    <name type="common">Soybean aphid</name>
    <dbReference type="NCBI Taxonomy" id="307491"/>
    <lineage>
        <taxon>Eukaryota</taxon>
        <taxon>Metazoa</taxon>
        <taxon>Ecdysozoa</taxon>
        <taxon>Arthropoda</taxon>
        <taxon>Hexapoda</taxon>
        <taxon>Insecta</taxon>
        <taxon>Pterygota</taxon>
        <taxon>Neoptera</taxon>
        <taxon>Paraneoptera</taxon>
        <taxon>Hemiptera</taxon>
        <taxon>Sternorrhyncha</taxon>
        <taxon>Aphidomorpha</taxon>
        <taxon>Aphidoidea</taxon>
        <taxon>Aphididae</taxon>
        <taxon>Aphidini</taxon>
        <taxon>Aphis</taxon>
        <taxon>Aphis</taxon>
    </lineage>
</organism>
<evidence type="ECO:0000259" key="5">
    <source>
        <dbReference type="Pfam" id="PF03015"/>
    </source>
</evidence>
<dbReference type="PANTHER" id="PTHR11011:SF60">
    <property type="entry name" value="FATTY ACYL-COA REDUCTASE-RELATED"/>
    <property type="match status" value="1"/>
</dbReference>
<dbReference type="SUPFAM" id="SSF51735">
    <property type="entry name" value="NAD(P)-binding Rossmann-fold domains"/>
    <property type="match status" value="2"/>
</dbReference>
<dbReference type="Pfam" id="PF07993">
    <property type="entry name" value="NAD_binding_4"/>
    <property type="match status" value="2"/>
</dbReference>
<evidence type="ECO:0000256" key="3">
    <source>
        <dbReference type="ARBA" id="ARBA00023098"/>
    </source>
</evidence>
<dbReference type="PANTHER" id="PTHR11011">
    <property type="entry name" value="MALE STERILITY PROTEIN 2-RELATED"/>
    <property type="match status" value="1"/>
</dbReference>
<dbReference type="CDD" id="cd09071">
    <property type="entry name" value="FAR_C"/>
    <property type="match status" value="1"/>
</dbReference>